<keyword evidence="11" id="KW-1006">Bacterial flagellum protein export</keyword>
<gene>
    <name evidence="17" type="ORF">JOC47_000182</name>
</gene>
<feature type="domain" description="SRP54-type proteins GTP-binding" evidence="16">
    <location>
        <begin position="177"/>
        <end position="369"/>
    </location>
</feature>
<keyword evidence="7" id="KW-1005">Bacterial flagellum biogenesis</keyword>
<keyword evidence="18" id="KW-1185">Reference proteome</keyword>
<protein>
    <recommendedName>
        <fullName evidence="3 13">Flagellar biosynthesis protein FlhF</fullName>
    </recommendedName>
</protein>
<dbReference type="SMART" id="SM00962">
    <property type="entry name" value="SRP54"/>
    <property type="match status" value="1"/>
</dbReference>
<dbReference type="GO" id="GO:0005886">
    <property type="term" value="C:plasma membrane"/>
    <property type="evidence" value="ECO:0007669"/>
    <property type="project" value="UniProtKB-SubCell"/>
</dbReference>
<reference evidence="17" key="1">
    <citation type="submission" date="2021-01" db="EMBL/GenBank/DDBJ databases">
        <title>Genomic Encyclopedia of Type Strains, Phase IV (KMG-IV): sequencing the most valuable type-strain genomes for metagenomic binning, comparative biology and taxonomic classification.</title>
        <authorList>
            <person name="Goeker M."/>
        </authorList>
    </citation>
    <scope>NUCLEOTIDE SEQUENCE</scope>
    <source>
        <strain evidence="17">DSM 23230</strain>
    </source>
</reference>
<dbReference type="GO" id="GO:0044781">
    <property type="term" value="P:bacterial-type flagellum organization"/>
    <property type="evidence" value="ECO:0007669"/>
    <property type="project" value="UniProtKB-UniRule"/>
</dbReference>
<keyword evidence="17" id="KW-0969">Cilium</keyword>
<evidence type="ECO:0000256" key="7">
    <source>
        <dbReference type="ARBA" id="ARBA00022795"/>
    </source>
</evidence>
<dbReference type="NCBIfam" id="TIGR03499">
    <property type="entry name" value="FlhF"/>
    <property type="match status" value="1"/>
</dbReference>
<dbReference type="GO" id="GO:0005047">
    <property type="term" value="F:signal recognition particle binding"/>
    <property type="evidence" value="ECO:0007669"/>
    <property type="project" value="TreeGrafter"/>
</dbReference>
<dbReference type="AlphaFoldDB" id="A0A938XN48"/>
<evidence type="ECO:0000259" key="15">
    <source>
        <dbReference type="SMART" id="SM00382"/>
    </source>
</evidence>
<dbReference type="Proteomes" id="UP000774000">
    <property type="component" value="Unassembled WGS sequence"/>
</dbReference>
<dbReference type="InterPro" id="IPR027417">
    <property type="entry name" value="P-loop_NTPase"/>
</dbReference>
<evidence type="ECO:0000313" key="18">
    <source>
        <dbReference type="Proteomes" id="UP000774000"/>
    </source>
</evidence>
<name>A0A938XN48_9FIRM</name>
<dbReference type="PANTHER" id="PTHR43134">
    <property type="entry name" value="SIGNAL RECOGNITION PARTICLE RECEPTOR SUBUNIT ALPHA"/>
    <property type="match status" value="1"/>
</dbReference>
<feature type="domain" description="AAA+ ATPase" evidence="15">
    <location>
        <begin position="176"/>
        <end position="323"/>
    </location>
</feature>
<dbReference type="Pfam" id="PF00448">
    <property type="entry name" value="SRP54"/>
    <property type="match status" value="1"/>
</dbReference>
<comment type="similarity">
    <text evidence="2">Belongs to the GTP-binding SRP family.</text>
</comment>
<comment type="function">
    <text evidence="12">Necessary for flagellar biosynthesis. May be involved in translocation of the flagellum.</text>
</comment>
<keyword evidence="14" id="KW-0175">Coiled coil</keyword>
<evidence type="ECO:0000259" key="16">
    <source>
        <dbReference type="SMART" id="SM00962"/>
    </source>
</evidence>
<evidence type="ECO:0000256" key="9">
    <source>
        <dbReference type="ARBA" id="ARBA00023134"/>
    </source>
</evidence>
<dbReference type="GO" id="GO:0003924">
    <property type="term" value="F:GTPase activity"/>
    <property type="evidence" value="ECO:0007669"/>
    <property type="project" value="UniProtKB-UniRule"/>
</dbReference>
<evidence type="ECO:0000256" key="5">
    <source>
        <dbReference type="ARBA" id="ARBA00022475"/>
    </source>
</evidence>
<evidence type="ECO:0000256" key="14">
    <source>
        <dbReference type="SAM" id="Coils"/>
    </source>
</evidence>
<dbReference type="GO" id="GO:0015031">
    <property type="term" value="P:protein transport"/>
    <property type="evidence" value="ECO:0007669"/>
    <property type="project" value="UniProtKB-KW"/>
</dbReference>
<dbReference type="GO" id="GO:0005525">
    <property type="term" value="F:GTP binding"/>
    <property type="evidence" value="ECO:0007669"/>
    <property type="project" value="UniProtKB-UniRule"/>
</dbReference>
<keyword evidence="17" id="KW-0282">Flagellum</keyword>
<keyword evidence="5" id="KW-1003">Cell membrane</keyword>
<keyword evidence="9" id="KW-0342">GTP-binding</keyword>
<evidence type="ECO:0000256" key="3">
    <source>
        <dbReference type="ARBA" id="ARBA00014919"/>
    </source>
</evidence>
<dbReference type="RefSeq" id="WP_204700077.1">
    <property type="nucleotide sequence ID" value="NZ_JAFBDQ010000001.1"/>
</dbReference>
<proteinExistence type="inferred from homology"/>
<evidence type="ECO:0000256" key="8">
    <source>
        <dbReference type="ARBA" id="ARBA00022927"/>
    </source>
</evidence>
<evidence type="ECO:0000313" key="17">
    <source>
        <dbReference type="EMBL" id="MBM7555358.1"/>
    </source>
</evidence>
<evidence type="ECO:0000256" key="2">
    <source>
        <dbReference type="ARBA" id="ARBA00008531"/>
    </source>
</evidence>
<dbReference type="InterPro" id="IPR000897">
    <property type="entry name" value="SRP54_GTPase_dom"/>
</dbReference>
<feature type="coiled-coil region" evidence="14">
    <location>
        <begin position="141"/>
        <end position="172"/>
    </location>
</feature>
<dbReference type="FunFam" id="3.40.50.300:FF:000695">
    <property type="entry name" value="Flagellar biosynthesis regulator FlhF"/>
    <property type="match status" value="1"/>
</dbReference>
<evidence type="ECO:0000256" key="4">
    <source>
        <dbReference type="ARBA" id="ARBA00022448"/>
    </source>
</evidence>
<evidence type="ECO:0000256" key="11">
    <source>
        <dbReference type="ARBA" id="ARBA00023225"/>
    </source>
</evidence>
<evidence type="ECO:0000256" key="13">
    <source>
        <dbReference type="NCBIfam" id="TIGR03499"/>
    </source>
</evidence>
<feature type="coiled-coil region" evidence="14">
    <location>
        <begin position="73"/>
        <end position="100"/>
    </location>
</feature>
<dbReference type="PANTHER" id="PTHR43134:SF3">
    <property type="entry name" value="FLAGELLAR BIOSYNTHESIS PROTEIN FLHF"/>
    <property type="match status" value="1"/>
</dbReference>
<organism evidence="17 18">
    <name type="scientific">Halanaerobacter jeridensis</name>
    <dbReference type="NCBI Taxonomy" id="706427"/>
    <lineage>
        <taxon>Bacteria</taxon>
        <taxon>Bacillati</taxon>
        <taxon>Bacillota</taxon>
        <taxon>Clostridia</taxon>
        <taxon>Halanaerobiales</taxon>
        <taxon>Halobacteroidaceae</taxon>
        <taxon>Halanaerobacter</taxon>
    </lineage>
</organism>
<evidence type="ECO:0000256" key="1">
    <source>
        <dbReference type="ARBA" id="ARBA00004413"/>
    </source>
</evidence>
<sequence length="373" mass="41449">MKVKKYKAPTMQEAVLKVKSDLGSDAIILDTRKFEEGGFLGFFTDQVVEVMATVEGKTANSNSGNKTKNSTADEDVKNNLEALKGQMDQLVGEIDEIKDKKNNSFNVVGNSTAQSLIESLLNLGFSYETACQLTQNVFEKNNSYNLDEEEIKENLREELAELMQLESENKIDLAEQTKVVALVGPTGVGKTTTLAKLAADFALQQNKRVGLVTADTYRIAAVDQLKTYSEIIDIPLQVAFSPQELENTIEEYNENYDLIFVDTAGRSQNNDIHISELKGFVKKDVIDQVFLVISATTKTEDMKEIIEVYSQLNFDKFIVSKIDETNSLGVIFEALSLAQKPISYVTVGQDVPEDIEIADNKKLIDNIIEGVKL</sequence>
<comment type="subcellular location">
    <subcellularLocation>
        <location evidence="1">Cell membrane</location>
        <topology evidence="1">Peripheral membrane protein</topology>
        <orientation evidence="1">Cytoplasmic side</orientation>
    </subcellularLocation>
</comment>
<dbReference type="InterPro" id="IPR020006">
    <property type="entry name" value="FlhF"/>
</dbReference>
<evidence type="ECO:0000256" key="12">
    <source>
        <dbReference type="ARBA" id="ARBA00025337"/>
    </source>
</evidence>
<accession>A0A938XN48</accession>
<evidence type="ECO:0000256" key="6">
    <source>
        <dbReference type="ARBA" id="ARBA00022741"/>
    </source>
</evidence>
<dbReference type="EMBL" id="JAFBDQ010000001">
    <property type="protein sequence ID" value="MBM7555358.1"/>
    <property type="molecule type" value="Genomic_DNA"/>
</dbReference>
<dbReference type="InterPro" id="IPR003593">
    <property type="entry name" value="AAA+_ATPase"/>
</dbReference>
<dbReference type="SMART" id="SM00382">
    <property type="entry name" value="AAA"/>
    <property type="match status" value="1"/>
</dbReference>
<dbReference type="Gene3D" id="1.20.120.1380">
    <property type="entry name" value="Flagellar FlhF biosynthesis protein, N domain"/>
    <property type="match status" value="1"/>
</dbReference>
<dbReference type="CDD" id="cd17873">
    <property type="entry name" value="FlhF"/>
    <property type="match status" value="1"/>
</dbReference>
<keyword evidence="10" id="KW-0472">Membrane</keyword>
<evidence type="ECO:0000256" key="10">
    <source>
        <dbReference type="ARBA" id="ARBA00023136"/>
    </source>
</evidence>
<keyword evidence="4" id="KW-0813">Transport</keyword>
<dbReference type="InterPro" id="IPR047040">
    <property type="entry name" value="FlhF__GTPase_dom"/>
</dbReference>
<keyword evidence="6" id="KW-0547">Nucleotide-binding</keyword>
<keyword evidence="17" id="KW-0966">Cell projection</keyword>
<dbReference type="GO" id="GO:0006614">
    <property type="term" value="P:SRP-dependent cotranslational protein targeting to membrane"/>
    <property type="evidence" value="ECO:0007669"/>
    <property type="project" value="UniProtKB-UniRule"/>
</dbReference>
<keyword evidence="8" id="KW-0653">Protein transport</keyword>
<dbReference type="SUPFAM" id="SSF52540">
    <property type="entry name" value="P-loop containing nucleoside triphosphate hydrolases"/>
    <property type="match status" value="1"/>
</dbReference>
<dbReference type="Gene3D" id="3.40.50.300">
    <property type="entry name" value="P-loop containing nucleotide triphosphate hydrolases"/>
    <property type="match status" value="1"/>
</dbReference>
<comment type="caution">
    <text evidence="17">The sequence shown here is derived from an EMBL/GenBank/DDBJ whole genome shotgun (WGS) entry which is preliminary data.</text>
</comment>